<organism evidence="1">
    <name type="scientific">Marseillevirus LCMAC101</name>
    <dbReference type="NCBI Taxonomy" id="2506602"/>
    <lineage>
        <taxon>Viruses</taxon>
        <taxon>Varidnaviria</taxon>
        <taxon>Bamfordvirae</taxon>
        <taxon>Nucleocytoviricota</taxon>
        <taxon>Megaviricetes</taxon>
        <taxon>Pimascovirales</taxon>
        <taxon>Pimascovirales incertae sedis</taxon>
        <taxon>Marseilleviridae</taxon>
    </lineage>
</organism>
<accession>A0A481YST5</accession>
<dbReference type="GO" id="GO:0030246">
    <property type="term" value="F:carbohydrate binding"/>
    <property type="evidence" value="ECO:0007669"/>
    <property type="project" value="UniProtKB-KW"/>
</dbReference>
<keyword evidence="1" id="KW-0430">Lectin</keyword>
<sequence length="359" mass="37375">MVILAVTMAVFIILAILKEDSNNKKNQHNIIYPFNAKLQTRDGEYDGSVTTLLVTKDGVTPQIQCPAGTHINILGSWTDVVDPNGICSGKVGSTFKLSCGFTDDISAGVTCKSTDDCAAGMECSGTQKCVPMPCSENGDCGSAGVACLESSSAVGQPCAGFTFQDADGYVCIDGVVHKDPSAGQCLYCNTVITVLDGTKTAKNIDATGRCAQSPTCANIGTGVDEGQNKTCTKNNCVTRDSSAYLANICDGKRVCTMPDNSTLKYDPINPDIFGPRPCGVFGSGLPANGHFATFSDKWWQKPVSGDGAKGGGALSDFEQLPIAPGWQGGLSAGGKGNGQTATYSLGFYVHGLYSCIPDE</sequence>
<name>A0A481YST5_9VIRU</name>
<gene>
    <name evidence="1" type="ORF">LCMAC101_01330</name>
</gene>
<evidence type="ECO:0000313" key="1">
    <source>
        <dbReference type="EMBL" id="QBK85546.1"/>
    </source>
</evidence>
<protein>
    <submittedName>
        <fullName evidence="1">Galactose binding lectin domain protein</fullName>
    </submittedName>
</protein>
<reference evidence="1" key="1">
    <citation type="journal article" date="2019" name="MBio">
        <title>Virus Genomes from Deep Sea Sediments Expand the Ocean Megavirome and Support Independent Origins of Viral Gigantism.</title>
        <authorList>
            <person name="Backstrom D."/>
            <person name="Yutin N."/>
            <person name="Jorgensen S.L."/>
            <person name="Dharamshi J."/>
            <person name="Homa F."/>
            <person name="Zaremba-Niedwiedzka K."/>
            <person name="Spang A."/>
            <person name="Wolf Y.I."/>
            <person name="Koonin E.V."/>
            <person name="Ettema T.J."/>
        </authorList>
    </citation>
    <scope>NUCLEOTIDE SEQUENCE</scope>
</reference>
<dbReference type="EMBL" id="MK500327">
    <property type="protein sequence ID" value="QBK85546.1"/>
    <property type="molecule type" value="Genomic_DNA"/>
</dbReference>
<proteinExistence type="predicted"/>